<name>A0AAD8HYM7_9APIA</name>
<dbReference type="Gene3D" id="3.30.40.10">
    <property type="entry name" value="Zinc/RING finger domain, C3HC4 (zinc finger)"/>
    <property type="match status" value="1"/>
</dbReference>
<dbReference type="PROSITE" id="PS50089">
    <property type="entry name" value="ZF_RING_2"/>
    <property type="match status" value="1"/>
</dbReference>
<sequence length="736" mass="83699">MMASSEVEISSRPPFQNVLGDRSSRGDLWEPDRLRHKKVSKGTDKWARAREIVFETNTSADQSGNSRENRKNGAVSSLVKKWRDFEAESKNSYSLSPCSSRSNASSVVSDISTITDVMHVSNSDVSSEYERNRVAEIIKRLTSVNGEEYNDRDQNVCKYSLPKIRTTNDQSPHIMSAGKIGSPRIRGRHALNEMLMQMERDRYREIQRVRDYKAVSNFVHRKRLQRLLRVRFLRQGLYAKDGSKPPKSTESETKEHPQGSSILHLRDKFNTECIVAESSPRKEHRVRKSSAFSPTKEVTDHSTRNTKTLNISTQQKGKTHPQEIAQSGCRPPTNAVANIQEVDTCNDNFTPSHHTSELQKSDKEVGPGLGETCKKKSYDIKTFDLLQLSDKSAAASLIRFKGHDAEQSNASLHEWIKESGHEWTSGFTQNQSQWEDREALNFEQEETYQDWVNDVARPRSDWEDLRQERYQEMLDPFLKNGDIKHLLERRSVSTFLTSDMRDKIDQIMMSRTQAKPNLIVNRAEHKLEDVKKGSEHTIASNKIEEEENKSPVGPCEAAECFEQTPPSICSLSPSVRYRSWARNAIHSPTDESVSSPSIEQSPTSNSYIRDDKPSLEMELIYDMKGHVEQIHQELSDLRKALSICISMQQAKPQNLMQTELSDPIHSVATEKSTESISKTSRKGSCCLCSESEVDSLLYRCGHMCTCFKCAEELQWNSGKCPICKASIQDVVQIRPG</sequence>
<keyword evidence="1" id="KW-0863">Zinc-finger</keyword>
<dbReference type="PANTHER" id="PTHR47820">
    <property type="entry name" value="BNAC05G24000D PROTEIN"/>
    <property type="match status" value="1"/>
</dbReference>
<keyword evidence="5" id="KW-1185">Reference proteome</keyword>
<keyword evidence="1" id="KW-0862">Zinc</keyword>
<comment type="caution">
    <text evidence="4">The sequence shown here is derived from an EMBL/GenBank/DDBJ whole genome shotgun (WGS) entry which is preliminary data.</text>
</comment>
<organism evidence="4 5">
    <name type="scientific">Heracleum sosnowskyi</name>
    <dbReference type="NCBI Taxonomy" id="360622"/>
    <lineage>
        <taxon>Eukaryota</taxon>
        <taxon>Viridiplantae</taxon>
        <taxon>Streptophyta</taxon>
        <taxon>Embryophyta</taxon>
        <taxon>Tracheophyta</taxon>
        <taxon>Spermatophyta</taxon>
        <taxon>Magnoliopsida</taxon>
        <taxon>eudicotyledons</taxon>
        <taxon>Gunneridae</taxon>
        <taxon>Pentapetalae</taxon>
        <taxon>asterids</taxon>
        <taxon>campanulids</taxon>
        <taxon>Apiales</taxon>
        <taxon>Apiaceae</taxon>
        <taxon>Apioideae</taxon>
        <taxon>apioid superclade</taxon>
        <taxon>Tordylieae</taxon>
        <taxon>Tordyliinae</taxon>
        <taxon>Heracleum</taxon>
    </lineage>
</organism>
<feature type="region of interest" description="Disordered" evidence="2">
    <location>
        <begin position="239"/>
        <end position="262"/>
    </location>
</feature>
<feature type="domain" description="RING-type" evidence="3">
    <location>
        <begin position="685"/>
        <end position="724"/>
    </location>
</feature>
<dbReference type="InterPro" id="IPR001841">
    <property type="entry name" value="Znf_RING"/>
</dbReference>
<dbReference type="SUPFAM" id="SSF57850">
    <property type="entry name" value="RING/U-box"/>
    <property type="match status" value="1"/>
</dbReference>
<dbReference type="PANTHER" id="PTHR47820:SF3">
    <property type="entry name" value="OS07G0499800 PROTEIN"/>
    <property type="match status" value="1"/>
</dbReference>
<reference evidence="4" key="2">
    <citation type="submission" date="2023-05" db="EMBL/GenBank/DDBJ databases">
        <authorList>
            <person name="Schelkunov M.I."/>
        </authorList>
    </citation>
    <scope>NUCLEOTIDE SEQUENCE</scope>
    <source>
        <strain evidence="4">Hsosn_3</strain>
        <tissue evidence="4">Leaf</tissue>
    </source>
</reference>
<dbReference type="CDD" id="cd16647">
    <property type="entry name" value="mRING-HC-C3HC5_NEU1"/>
    <property type="match status" value="1"/>
</dbReference>
<feature type="region of interest" description="Disordered" evidence="2">
    <location>
        <begin position="278"/>
        <end position="303"/>
    </location>
</feature>
<evidence type="ECO:0000313" key="4">
    <source>
        <dbReference type="EMBL" id="KAK1375741.1"/>
    </source>
</evidence>
<keyword evidence="1" id="KW-0479">Metal-binding</keyword>
<feature type="compositionally biased region" description="Basic and acidic residues" evidence="2">
    <location>
        <begin position="241"/>
        <end position="257"/>
    </location>
</feature>
<dbReference type="Pfam" id="PF13920">
    <property type="entry name" value="zf-C3HC4_3"/>
    <property type="match status" value="1"/>
</dbReference>
<feature type="region of interest" description="Disordered" evidence="2">
    <location>
        <begin position="530"/>
        <end position="551"/>
    </location>
</feature>
<evidence type="ECO:0000259" key="3">
    <source>
        <dbReference type="PROSITE" id="PS50089"/>
    </source>
</evidence>
<feature type="region of interest" description="Disordered" evidence="2">
    <location>
        <begin position="587"/>
        <end position="609"/>
    </location>
</feature>
<feature type="region of interest" description="Disordered" evidence="2">
    <location>
        <begin position="1"/>
        <end position="33"/>
    </location>
</feature>
<evidence type="ECO:0000313" key="5">
    <source>
        <dbReference type="Proteomes" id="UP001237642"/>
    </source>
</evidence>
<accession>A0AAD8HYM7</accession>
<feature type="compositionally biased region" description="Polar residues" evidence="2">
    <location>
        <begin position="590"/>
        <end position="607"/>
    </location>
</feature>
<dbReference type="EMBL" id="JAUIZM010000007">
    <property type="protein sequence ID" value="KAK1375741.1"/>
    <property type="molecule type" value="Genomic_DNA"/>
</dbReference>
<protein>
    <submittedName>
        <fullName evidence="4">MlaD domain-containing protein</fullName>
    </submittedName>
</protein>
<gene>
    <name evidence="4" type="ORF">POM88_031934</name>
</gene>
<dbReference type="InterPro" id="IPR013083">
    <property type="entry name" value="Znf_RING/FYVE/PHD"/>
</dbReference>
<feature type="compositionally biased region" description="Basic and acidic residues" evidence="2">
    <location>
        <begin position="22"/>
        <end position="33"/>
    </location>
</feature>
<dbReference type="Proteomes" id="UP001237642">
    <property type="component" value="Unassembled WGS sequence"/>
</dbReference>
<reference evidence="4" key="1">
    <citation type="submission" date="2023-02" db="EMBL/GenBank/DDBJ databases">
        <title>Genome of toxic invasive species Heracleum sosnowskyi carries increased number of genes despite the absence of recent whole-genome duplications.</title>
        <authorList>
            <person name="Schelkunov M."/>
            <person name="Shtratnikova V."/>
            <person name="Makarenko M."/>
            <person name="Klepikova A."/>
            <person name="Omelchenko D."/>
            <person name="Novikova G."/>
            <person name="Obukhova E."/>
            <person name="Bogdanov V."/>
            <person name="Penin A."/>
            <person name="Logacheva M."/>
        </authorList>
    </citation>
    <scope>NUCLEOTIDE SEQUENCE</scope>
    <source>
        <strain evidence="4">Hsosn_3</strain>
        <tissue evidence="4">Leaf</tissue>
    </source>
</reference>
<evidence type="ECO:0000256" key="1">
    <source>
        <dbReference type="PROSITE-ProRule" id="PRU00175"/>
    </source>
</evidence>
<proteinExistence type="predicted"/>
<dbReference type="GO" id="GO:0008270">
    <property type="term" value="F:zinc ion binding"/>
    <property type="evidence" value="ECO:0007669"/>
    <property type="project" value="UniProtKB-KW"/>
</dbReference>
<evidence type="ECO:0000256" key="2">
    <source>
        <dbReference type="SAM" id="MobiDB-lite"/>
    </source>
</evidence>
<dbReference type="AlphaFoldDB" id="A0AAD8HYM7"/>